<evidence type="ECO:0000256" key="3">
    <source>
        <dbReference type="SAM" id="SignalP"/>
    </source>
</evidence>
<accession>A0A0A3YU63</accession>
<dbReference type="RefSeq" id="WP_041956819.1">
    <property type="nucleotide sequence ID" value="NZ_JRPN01000018.1"/>
</dbReference>
<evidence type="ECO:0000256" key="2">
    <source>
        <dbReference type="ARBA" id="ARBA00022729"/>
    </source>
</evidence>
<dbReference type="EMBL" id="JRPN01000018">
    <property type="protein sequence ID" value="KGT77203.1"/>
    <property type="molecule type" value="Genomic_DNA"/>
</dbReference>
<comment type="caution">
    <text evidence="4">The sequence shown here is derived from an EMBL/GenBank/DDBJ whole genome shotgun (WGS) entry which is preliminary data.</text>
</comment>
<gene>
    <name evidence="4" type="ORF">MA20_21590</name>
</gene>
<evidence type="ECO:0000313" key="5">
    <source>
        <dbReference type="Proteomes" id="UP000030377"/>
    </source>
</evidence>
<name>A0A0A3YU63_BRAJP</name>
<feature type="chain" id="PRO_5002005649" evidence="3">
    <location>
        <begin position="21"/>
        <end position="342"/>
    </location>
</feature>
<dbReference type="GO" id="GO:0030288">
    <property type="term" value="C:outer membrane-bounded periplasmic space"/>
    <property type="evidence" value="ECO:0007669"/>
    <property type="project" value="TreeGrafter"/>
</dbReference>
<dbReference type="InterPro" id="IPR026045">
    <property type="entry name" value="Ferric-bd"/>
</dbReference>
<sequence>MAARHKAIAVLIAAASACLAATGASRAEEITLYSTREAALVEPVVAAFTEASGVKVKIVFVEDSLVKRLASEGAASPADVLMTIGLDKTTQLSTRGLTQAFTSSRLDQVVPPNLRGSGAQWLALSVRPRVAFVRKDSTLASIDYEDLAAPNWRGKLCMRSPLHQNNVALVAAYLVHHGEAATETWLAGLKANLAHQPDGKDNDVIREIAQGRCKIGIGNTVALAQLRDGREGVDWRGWAIEVKAVPSTFKGGGTHVNLTGAAIAKQAPHPALARQFLEFLVTPAAQRIFAAAELEYPVLAAAERASIVAEMGTFIADATSIDQIAAHQQAAISLIKKVGFDE</sequence>
<dbReference type="PANTHER" id="PTHR30006">
    <property type="entry name" value="THIAMINE-BINDING PERIPLASMIC PROTEIN-RELATED"/>
    <property type="match status" value="1"/>
</dbReference>
<evidence type="ECO:0000313" key="4">
    <source>
        <dbReference type="EMBL" id="KGT77203.1"/>
    </source>
</evidence>
<evidence type="ECO:0000256" key="1">
    <source>
        <dbReference type="ARBA" id="ARBA00008520"/>
    </source>
</evidence>
<feature type="signal peptide" evidence="3">
    <location>
        <begin position="1"/>
        <end position="20"/>
    </location>
</feature>
<dbReference type="Pfam" id="PF13531">
    <property type="entry name" value="SBP_bac_11"/>
    <property type="match status" value="1"/>
</dbReference>
<dbReference type="Gene3D" id="3.40.190.10">
    <property type="entry name" value="Periplasmic binding protein-like II"/>
    <property type="match status" value="2"/>
</dbReference>
<dbReference type="SUPFAM" id="SSF53850">
    <property type="entry name" value="Periplasmic binding protein-like II"/>
    <property type="match status" value="1"/>
</dbReference>
<dbReference type="PROSITE" id="PS51257">
    <property type="entry name" value="PROKAR_LIPOPROTEIN"/>
    <property type="match status" value="1"/>
</dbReference>
<dbReference type="PANTHER" id="PTHR30006:SF15">
    <property type="entry name" value="IRON-UTILIZATION PERIPLASMIC PROTEIN"/>
    <property type="match status" value="1"/>
</dbReference>
<dbReference type="STRING" id="375.BKD09_RS06155"/>
<dbReference type="PIRSF" id="PIRSF002825">
    <property type="entry name" value="CfbpA"/>
    <property type="match status" value="1"/>
</dbReference>
<keyword evidence="2 3" id="KW-0732">Signal</keyword>
<organism evidence="4 5">
    <name type="scientific">Bradyrhizobium japonicum</name>
    <dbReference type="NCBI Taxonomy" id="375"/>
    <lineage>
        <taxon>Bacteria</taxon>
        <taxon>Pseudomonadati</taxon>
        <taxon>Pseudomonadota</taxon>
        <taxon>Alphaproteobacteria</taxon>
        <taxon>Hyphomicrobiales</taxon>
        <taxon>Nitrobacteraceae</taxon>
        <taxon>Bradyrhizobium</taxon>
    </lineage>
</organism>
<dbReference type="Proteomes" id="UP000030377">
    <property type="component" value="Unassembled WGS sequence"/>
</dbReference>
<protein>
    <submittedName>
        <fullName evidence="4">Iron ABC transporter substrate-binding protein</fullName>
    </submittedName>
</protein>
<dbReference type="AlphaFoldDB" id="A0A0A3YU63"/>
<proteinExistence type="inferred from homology"/>
<comment type="similarity">
    <text evidence="1">Belongs to the bacterial solute-binding protein 1 family.</text>
</comment>
<reference evidence="4 5" key="1">
    <citation type="submission" date="2014-09" db="EMBL/GenBank/DDBJ databases">
        <title>Draft genome of Bradyrhizobium japonicum Is-34.</title>
        <authorList>
            <person name="Tsurumaru H."/>
            <person name="Yamakawa T."/>
            <person name="Hashimoto S."/>
            <person name="Okizaki K."/>
            <person name="Kanesaki Y."/>
            <person name="Yoshikawa H."/>
            <person name="Yajima S."/>
        </authorList>
    </citation>
    <scope>NUCLEOTIDE SEQUENCE [LARGE SCALE GENOMIC DNA]</scope>
    <source>
        <strain evidence="4 5">Is-34</strain>
    </source>
</reference>